<evidence type="ECO:0000313" key="2">
    <source>
        <dbReference type="EMBL" id="KAK0413085.1"/>
    </source>
</evidence>
<gene>
    <name evidence="2" type="ORF">QR680_006590</name>
</gene>
<comment type="caution">
    <text evidence="2">The sequence shown here is derived from an EMBL/GenBank/DDBJ whole genome shotgun (WGS) entry which is preliminary data.</text>
</comment>
<evidence type="ECO:0000256" key="1">
    <source>
        <dbReference type="SAM" id="MobiDB-lite"/>
    </source>
</evidence>
<dbReference type="EMBL" id="JAUCMV010000003">
    <property type="protein sequence ID" value="KAK0413085.1"/>
    <property type="molecule type" value="Genomic_DNA"/>
</dbReference>
<organism evidence="2 3">
    <name type="scientific">Steinernema hermaphroditum</name>
    <dbReference type="NCBI Taxonomy" id="289476"/>
    <lineage>
        <taxon>Eukaryota</taxon>
        <taxon>Metazoa</taxon>
        <taxon>Ecdysozoa</taxon>
        <taxon>Nematoda</taxon>
        <taxon>Chromadorea</taxon>
        <taxon>Rhabditida</taxon>
        <taxon>Tylenchina</taxon>
        <taxon>Panagrolaimomorpha</taxon>
        <taxon>Strongyloidoidea</taxon>
        <taxon>Steinernematidae</taxon>
        <taxon>Steinernema</taxon>
    </lineage>
</organism>
<evidence type="ECO:0000313" key="3">
    <source>
        <dbReference type="Proteomes" id="UP001175271"/>
    </source>
</evidence>
<name>A0AA39HX65_9BILA</name>
<reference evidence="2" key="1">
    <citation type="submission" date="2023-06" db="EMBL/GenBank/DDBJ databases">
        <title>Genomic analysis of the entomopathogenic nematode Steinernema hermaphroditum.</title>
        <authorList>
            <person name="Schwarz E.M."/>
            <person name="Heppert J.K."/>
            <person name="Baniya A."/>
            <person name="Schwartz H.T."/>
            <person name="Tan C.-H."/>
            <person name="Antoshechkin I."/>
            <person name="Sternberg P.W."/>
            <person name="Goodrich-Blair H."/>
            <person name="Dillman A.R."/>
        </authorList>
    </citation>
    <scope>NUCLEOTIDE SEQUENCE</scope>
    <source>
        <strain evidence="2">PS9179</strain>
        <tissue evidence="2">Whole animal</tissue>
    </source>
</reference>
<dbReference type="Proteomes" id="UP001175271">
    <property type="component" value="Unassembled WGS sequence"/>
</dbReference>
<sequence>MDLQSAIIGIVVDIDKKHGTFTCWVPSKEHLMRAKSAVRGGSDLKALGSWFLAKEIKQKNKWKLSSVQEIPDVYPTGILESELIVVCPARVPPLGTANARPRAIYCAELGWAVAVDDETKAEVERFAGEWATGMFSCPLKSSHYEKLMARKRTPWLIKHINACLLSEFYEQERFNINQKFPWEIDEDQPASPAESNASSEERMNAVRCCIEHILAEVEKIASDVPETEQTKSAEQVQKASLQITAYEPKFENFLAEQVLKLQADLVAEIQKKNNSSEEAAEDPAEEHMQSEVMDTSATISRQSYETPDPSLVEQCKKLREMVDETFDILHRIMDSTAVIEKLTK</sequence>
<protein>
    <submittedName>
        <fullName evidence="2">Uncharacterized protein</fullName>
    </submittedName>
</protein>
<accession>A0AA39HX65</accession>
<keyword evidence="3" id="KW-1185">Reference proteome</keyword>
<feature type="region of interest" description="Disordered" evidence="1">
    <location>
        <begin position="272"/>
        <end position="310"/>
    </location>
</feature>
<proteinExistence type="predicted"/>
<dbReference type="AlphaFoldDB" id="A0AA39HX65"/>
<feature type="compositionally biased region" description="Polar residues" evidence="1">
    <location>
        <begin position="292"/>
        <end position="305"/>
    </location>
</feature>